<evidence type="ECO:0000256" key="2">
    <source>
        <dbReference type="ARBA" id="ARBA00022723"/>
    </source>
</evidence>
<reference evidence="6" key="1">
    <citation type="submission" date="2021-02" db="EMBL/GenBank/DDBJ databases">
        <title>Abyssanaerobacter marinus gen.nov., sp., nov, anaerobic bacterium isolated from the Onnuri vent field of Indian Ocean and suggestion of Mogibacteriaceae fam. nov., and proposal of reclassification of ambiguous this family's genus member.</title>
        <authorList>
            <person name="Kim Y.J."/>
            <person name="Yang J.-A."/>
        </authorList>
    </citation>
    <scope>NUCLEOTIDE SEQUENCE</scope>
    <source>
        <strain evidence="6">DSM 2634</strain>
    </source>
</reference>
<protein>
    <submittedName>
        <fullName evidence="6">Radical SAM protein</fullName>
    </submittedName>
</protein>
<keyword evidence="1" id="KW-0949">S-adenosyl-L-methionine</keyword>
<dbReference type="SFLD" id="SFLDG01067">
    <property type="entry name" value="SPASM/twitch_domain_containing"/>
    <property type="match status" value="1"/>
</dbReference>
<proteinExistence type="predicted"/>
<dbReference type="CDD" id="cd01335">
    <property type="entry name" value="Radical_SAM"/>
    <property type="match status" value="1"/>
</dbReference>
<sequence>MFNNVAPNGTKLCEFLYLATTRCNCRCSHCISDLYTGKENEMSSETFIKIYENSVVLPYNSVSVAGGEPFLKDDLDEYILYLEKKEIPCVISTNGYFVDRIERLIQRLKRKDIVRFAVSIDGNEQTHDTIRRCLGAYSRALESAIKIKESGCKVHINTVVQKSNINQISTLKDLFESKAIEYSFIPKILGEGEPFEFEDIDIAKVIDYVRHPRERKYLLSKGNFIIKNCHAGINSWLIDSNGDFYACYGGFYSKEPKDYRVGSILNGFDQVYNSAKKYEVCEKVVANCKGCLLPRDAEREVDHFGLSTKITKEEIITIKNKLGNASHLEEISIDNQSWQLLEWYEGESFRWTKSKEAKVFLKINSEGAGDLYLKYMNFIDSSIGMEPLILSVYANDELCGTMQCQLGVNEARLPLKNEYKAEEIVEVTLKTNYVWKPSDISESTDNRELGIAVYGVSAF</sequence>
<evidence type="ECO:0000259" key="5">
    <source>
        <dbReference type="PROSITE" id="PS51918"/>
    </source>
</evidence>
<dbReference type="GO" id="GO:0046872">
    <property type="term" value="F:metal ion binding"/>
    <property type="evidence" value="ECO:0007669"/>
    <property type="project" value="UniProtKB-KW"/>
</dbReference>
<keyword evidence="3" id="KW-0408">Iron</keyword>
<keyword evidence="4" id="KW-0411">Iron-sulfur</keyword>
<dbReference type="Proteomes" id="UP000664545">
    <property type="component" value="Unassembled WGS sequence"/>
</dbReference>
<evidence type="ECO:0000256" key="1">
    <source>
        <dbReference type="ARBA" id="ARBA00022691"/>
    </source>
</evidence>
<dbReference type="AlphaFoldDB" id="A0A939DA60"/>
<dbReference type="InterPro" id="IPR013785">
    <property type="entry name" value="Aldolase_TIM"/>
</dbReference>
<dbReference type="GO" id="GO:0003824">
    <property type="term" value="F:catalytic activity"/>
    <property type="evidence" value="ECO:0007669"/>
    <property type="project" value="InterPro"/>
</dbReference>
<dbReference type="PANTHER" id="PTHR11228">
    <property type="entry name" value="RADICAL SAM DOMAIN PROTEIN"/>
    <property type="match status" value="1"/>
</dbReference>
<dbReference type="Pfam" id="PF04055">
    <property type="entry name" value="Radical_SAM"/>
    <property type="match status" value="1"/>
</dbReference>
<dbReference type="CDD" id="cd21109">
    <property type="entry name" value="SPASM"/>
    <property type="match status" value="1"/>
</dbReference>
<comment type="caution">
    <text evidence="6">The sequence shown here is derived from an EMBL/GenBank/DDBJ whole genome shotgun (WGS) entry which is preliminary data.</text>
</comment>
<gene>
    <name evidence="6" type="ORF">JYB65_11790</name>
</gene>
<dbReference type="GO" id="GO:0051536">
    <property type="term" value="F:iron-sulfur cluster binding"/>
    <property type="evidence" value="ECO:0007669"/>
    <property type="project" value="UniProtKB-KW"/>
</dbReference>
<dbReference type="RefSeq" id="WP_206582890.1">
    <property type="nucleotide sequence ID" value="NZ_JAFJZZ010000006.1"/>
</dbReference>
<accession>A0A939DA60</accession>
<dbReference type="SFLD" id="SFLDS00029">
    <property type="entry name" value="Radical_SAM"/>
    <property type="match status" value="1"/>
</dbReference>
<dbReference type="EMBL" id="JAFJZZ010000006">
    <property type="protein sequence ID" value="MBN7774046.1"/>
    <property type="molecule type" value="Genomic_DNA"/>
</dbReference>
<evidence type="ECO:0000313" key="7">
    <source>
        <dbReference type="Proteomes" id="UP000664545"/>
    </source>
</evidence>
<feature type="domain" description="Radical SAM core" evidence="5">
    <location>
        <begin position="8"/>
        <end position="221"/>
    </location>
</feature>
<dbReference type="InterPro" id="IPR050377">
    <property type="entry name" value="Radical_SAM_PqqE_MftC-like"/>
</dbReference>
<keyword evidence="2" id="KW-0479">Metal-binding</keyword>
<evidence type="ECO:0000256" key="3">
    <source>
        <dbReference type="ARBA" id="ARBA00023004"/>
    </source>
</evidence>
<dbReference type="InterPro" id="IPR058240">
    <property type="entry name" value="rSAM_sf"/>
</dbReference>
<dbReference type="PANTHER" id="PTHR11228:SF7">
    <property type="entry name" value="PQQA PEPTIDE CYCLASE"/>
    <property type="match status" value="1"/>
</dbReference>
<dbReference type="Gene3D" id="3.20.20.70">
    <property type="entry name" value="Aldolase class I"/>
    <property type="match status" value="1"/>
</dbReference>
<dbReference type="PROSITE" id="PS51918">
    <property type="entry name" value="RADICAL_SAM"/>
    <property type="match status" value="1"/>
</dbReference>
<dbReference type="InterPro" id="IPR007197">
    <property type="entry name" value="rSAM"/>
</dbReference>
<name>A0A939DA60_CLOAM</name>
<keyword evidence="7" id="KW-1185">Reference proteome</keyword>
<evidence type="ECO:0000256" key="4">
    <source>
        <dbReference type="ARBA" id="ARBA00023014"/>
    </source>
</evidence>
<evidence type="ECO:0000313" key="6">
    <source>
        <dbReference type="EMBL" id="MBN7774046.1"/>
    </source>
</evidence>
<organism evidence="6 7">
    <name type="scientific">Clostridium aminobutyricum</name>
    <dbReference type="NCBI Taxonomy" id="33953"/>
    <lineage>
        <taxon>Bacteria</taxon>
        <taxon>Bacillati</taxon>
        <taxon>Bacillota</taxon>
        <taxon>Clostridia</taxon>
        <taxon>Eubacteriales</taxon>
        <taxon>Clostridiaceae</taxon>
        <taxon>Clostridium</taxon>
    </lineage>
</organism>
<dbReference type="SUPFAM" id="SSF102114">
    <property type="entry name" value="Radical SAM enzymes"/>
    <property type="match status" value="1"/>
</dbReference>